<dbReference type="GO" id="GO:0032259">
    <property type="term" value="P:methylation"/>
    <property type="evidence" value="ECO:0007669"/>
    <property type="project" value="UniProtKB-KW"/>
</dbReference>
<dbReference type="CDD" id="cd11648">
    <property type="entry name" value="RsmI"/>
    <property type="match status" value="1"/>
</dbReference>
<dbReference type="InterPro" id="IPR000878">
    <property type="entry name" value="4pyrrol_Mease"/>
</dbReference>
<keyword evidence="5" id="KW-0949">S-adenosyl-L-methionine</keyword>
<accession>A0A2M8DDY5</accession>
<dbReference type="SUPFAM" id="SSF53790">
    <property type="entry name" value="Tetrapyrrole methylase"/>
    <property type="match status" value="1"/>
</dbReference>
<comment type="caution">
    <text evidence="7">The sequence shown here is derived from an EMBL/GenBank/DDBJ whole genome shotgun (WGS) entry which is preliminary data.</text>
</comment>
<dbReference type="GO" id="GO:0008168">
    <property type="term" value="F:methyltransferase activity"/>
    <property type="evidence" value="ECO:0007669"/>
    <property type="project" value="UniProtKB-KW"/>
</dbReference>
<dbReference type="GO" id="GO:0006364">
    <property type="term" value="P:rRNA processing"/>
    <property type="evidence" value="ECO:0007669"/>
    <property type="project" value="UniProtKB-KW"/>
</dbReference>
<dbReference type="PANTHER" id="PTHR46111">
    <property type="entry name" value="RIBOSOMAL RNA SMALL SUBUNIT METHYLTRANSFERASE I"/>
    <property type="match status" value="1"/>
</dbReference>
<dbReference type="Proteomes" id="UP000229706">
    <property type="component" value="Unassembled WGS sequence"/>
</dbReference>
<evidence type="ECO:0000256" key="1">
    <source>
        <dbReference type="ARBA" id="ARBA00022490"/>
    </source>
</evidence>
<dbReference type="PANTHER" id="PTHR46111:SF1">
    <property type="entry name" value="RIBOSOMAL RNA SMALL SUBUNIT METHYLTRANSFERASE I"/>
    <property type="match status" value="1"/>
</dbReference>
<protein>
    <submittedName>
        <fullName evidence="7">16S rRNA (Cytidine(1402)-2'-O)-methyltransferase</fullName>
    </submittedName>
</protein>
<evidence type="ECO:0000256" key="2">
    <source>
        <dbReference type="ARBA" id="ARBA00022552"/>
    </source>
</evidence>
<feature type="domain" description="Tetrapyrrole methylase" evidence="6">
    <location>
        <begin position="8"/>
        <end position="227"/>
    </location>
</feature>
<dbReference type="InterPro" id="IPR014776">
    <property type="entry name" value="4pyrrole_Mease_sub2"/>
</dbReference>
<reference evidence="8" key="1">
    <citation type="submission" date="2017-09" db="EMBL/GenBank/DDBJ databases">
        <title>Depth-based differentiation of microbial function through sediment-hosted aquifers and enrichment of novel symbionts in the deep terrestrial subsurface.</title>
        <authorList>
            <person name="Probst A.J."/>
            <person name="Ladd B."/>
            <person name="Jarett J.K."/>
            <person name="Geller-Mcgrath D.E."/>
            <person name="Sieber C.M.K."/>
            <person name="Emerson J.B."/>
            <person name="Anantharaman K."/>
            <person name="Thomas B.C."/>
            <person name="Malmstrom R."/>
            <person name="Stieglmeier M."/>
            <person name="Klingl A."/>
            <person name="Woyke T."/>
            <person name="Ryan C.M."/>
            <person name="Banfield J.F."/>
        </authorList>
    </citation>
    <scope>NUCLEOTIDE SEQUENCE [LARGE SCALE GENOMIC DNA]</scope>
</reference>
<evidence type="ECO:0000313" key="8">
    <source>
        <dbReference type="Proteomes" id="UP000229706"/>
    </source>
</evidence>
<evidence type="ECO:0000313" key="7">
    <source>
        <dbReference type="EMBL" id="PJB89285.1"/>
    </source>
</evidence>
<dbReference type="PIRSF" id="PIRSF005917">
    <property type="entry name" value="MTase_YraL"/>
    <property type="match status" value="1"/>
</dbReference>
<sequence length="244" mass="27908">MLLYNIGMLSIVGIPIGNLDDLSIRQAKTIAIADIILSEDTRSTGFLLQKIKSLFNFKINPNQRLISYYKEKEFEKLPEIITLLTSPQTSHNPQLPHVVLVSESGMPLISDPGLLLVQQCIKKQIPFEVIPGPTAVITALVYSGFNSKHFMYVGFLPKKKSELLQLINKLKQMNQILKDTVFVCYESPNRINKTLEIFNSFFSNIEIIVARELTKKFEEIIRRKPKELIDHKYKGEITVVFRLS</sequence>
<keyword evidence="2" id="KW-0698">rRNA processing</keyword>
<evidence type="ECO:0000256" key="4">
    <source>
        <dbReference type="ARBA" id="ARBA00022679"/>
    </source>
</evidence>
<keyword evidence="3 7" id="KW-0489">Methyltransferase</keyword>
<dbReference type="AlphaFoldDB" id="A0A2M8DDY5"/>
<dbReference type="InterPro" id="IPR014777">
    <property type="entry name" value="4pyrrole_Mease_sub1"/>
</dbReference>
<proteinExistence type="predicted"/>
<evidence type="ECO:0000259" key="6">
    <source>
        <dbReference type="Pfam" id="PF00590"/>
    </source>
</evidence>
<name>A0A2M8DDY5_9BACT</name>
<organism evidence="7 8">
    <name type="scientific">Candidatus Roizmanbacteria bacterium CG_4_9_14_0_8_um_filter_34_12</name>
    <dbReference type="NCBI Taxonomy" id="1974840"/>
    <lineage>
        <taxon>Bacteria</taxon>
        <taxon>Candidatus Roizmaniibacteriota</taxon>
    </lineage>
</organism>
<dbReference type="InterPro" id="IPR008189">
    <property type="entry name" value="rRNA_ssu_MeTfrase_I"/>
</dbReference>
<dbReference type="Gene3D" id="3.30.950.10">
    <property type="entry name" value="Methyltransferase, Cobalt-precorrin-4 Transmethylase, Domain 2"/>
    <property type="match status" value="1"/>
</dbReference>
<evidence type="ECO:0000256" key="5">
    <source>
        <dbReference type="ARBA" id="ARBA00022691"/>
    </source>
</evidence>
<keyword evidence="4 7" id="KW-0808">Transferase</keyword>
<dbReference type="NCBIfam" id="TIGR00096">
    <property type="entry name" value="16S rRNA (cytidine(1402)-2'-O)-methyltransferase"/>
    <property type="match status" value="1"/>
</dbReference>
<dbReference type="Gene3D" id="3.40.1010.10">
    <property type="entry name" value="Cobalt-precorrin-4 Transmethylase, Domain 1"/>
    <property type="match status" value="1"/>
</dbReference>
<dbReference type="InterPro" id="IPR035996">
    <property type="entry name" value="4pyrrol_Methylase_sf"/>
</dbReference>
<keyword evidence="1" id="KW-0963">Cytoplasm</keyword>
<gene>
    <name evidence="7" type="primary">rsmI</name>
    <name evidence="7" type="ORF">CO083_00910</name>
</gene>
<dbReference type="Pfam" id="PF00590">
    <property type="entry name" value="TP_methylase"/>
    <property type="match status" value="1"/>
</dbReference>
<dbReference type="EMBL" id="PFTH01000036">
    <property type="protein sequence ID" value="PJB89285.1"/>
    <property type="molecule type" value="Genomic_DNA"/>
</dbReference>
<evidence type="ECO:0000256" key="3">
    <source>
        <dbReference type="ARBA" id="ARBA00022603"/>
    </source>
</evidence>